<dbReference type="GO" id="GO:0006260">
    <property type="term" value="P:DNA replication"/>
    <property type="evidence" value="ECO:0007669"/>
    <property type="project" value="InterPro"/>
</dbReference>
<dbReference type="PANTHER" id="PTHR30153">
    <property type="entry name" value="REPLICATIVE DNA HELICASE DNAB"/>
    <property type="match status" value="1"/>
</dbReference>
<dbReference type="Pfam" id="PF03796">
    <property type="entry name" value="DnaB_C"/>
    <property type="match status" value="1"/>
</dbReference>
<dbReference type="Proteomes" id="UP000260680">
    <property type="component" value="Unassembled WGS sequence"/>
</dbReference>
<name>A0A3E2NBG7_9FIRM</name>
<gene>
    <name evidence="2" type="ORF">DS742_14420</name>
</gene>
<protein>
    <recommendedName>
        <fullName evidence="1">SF4 helicase domain-containing protein</fullName>
    </recommendedName>
</protein>
<sequence>MILDEKLSTNENDYPENFHKMIWGAMANIAKKGNVEKITSLDIENEVSIFESASLLWKNNNGWEYIEEAINMASDKLMNVGRYYDDVRKYSIIRNASESLKIDVGFIYDETDDIKMEAFNNLTSNDVLNAINNRFLDFKSLWKNAFGDNFSFHVGDGIKNRLEEHKRQENVYGYPFQSGYLTTIFKGMREKKFIIRSSISGGSKSRNAMADACNMACDRIYDWNKHEWKPTGQKQPVLFISTELTKEEIQDCLLAHISGIEQDRIEEWRDIGEEEECVLRLAAEYVAESLLYGEYMPDFTIDTISETIEKYVINFNIIACFFDYINDSPSLYAYYYEKTKSRLRTDQILFLFSNSLKLVCNKYNIYLGSSTQLNDSYKDDANKDAGALKGSKAIIEKADGGILALPVTHKDIKKLKPILESEGRFGTLTPNMSYYIFKNRGGKWKTVIVWTKINLGTMREVDCFVTDYNFELITDIERTVIDFELDDVGNVGIIETDNSDVSGTDLATKLSK</sequence>
<accession>A0A3E2NBG7</accession>
<feature type="domain" description="SF4 helicase" evidence="1">
    <location>
        <begin position="181"/>
        <end position="448"/>
    </location>
</feature>
<organism evidence="2 3">
    <name type="scientific">Lacrimispora amygdalina</name>
    <dbReference type="NCBI Taxonomy" id="253257"/>
    <lineage>
        <taxon>Bacteria</taxon>
        <taxon>Bacillati</taxon>
        <taxon>Bacillota</taxon>
        <taxon>Clostridia</taxon>
        <taxon>Lachnospirales</taxon>
        <taxon>Lachnospiraceae</taxon>
        <taxon>Lacrimispora</taxon>
    </lineage>
</organism>
<dbReference type="GO" id="GO:0005524">
    <property type="term" value="F:ATP binding"/>
    <property type="evidence" value="ECO:0007669"/>
    <property type="project" value="InterPro"/>
</dbReference>
<proteinExistence type="predicted"/>
<dbReference type="InterPro" id="IPR027417">
    <property type="entry name" value="P-loop_NTPase"/>
</dbReference>
<comment type="caution">
    <text evidence="2">The sequence shown here is derived from an EMBL/GenBank/DDBJ whole genome shotgun (WGS) entry which is preliminary data.</text>
</comment>
<dbReference type="EMBL" id="QOHO01000043">
    <property type="protein sequence ID" value="RFZ78304.1"/>
    <property type="molecule type" value="Genomic_DNA"/>
</dbReference>
<dbReference type="Gene3D" id="3.40.50.300">
    <property type="entry name" value="P-loop containing nucleotide triphosphate hydrolases"/>
    <property type="match status" value="1"/>
</dbReference>
<dbReference type="InterPro" id="IPR007694">
    <property type="entry name" value="DNA_helicase_DnaB-like_C"/>
</dbReference>
<dbReference type="AlphaFoldDB" id="A0A3E2NBG7"/>
<reference evidence="2 3" key="1">
    <citation type="submission" date="2018-07" db="EMBL/GenBank/DDBJ databases">
        <title>New species, Clostridium PI-S10-A1B.</title>
        <authorList>
            <person name="Krishna G."/>
            <person name="Summeta K."/>
            <person name="Shikha S."/>
            <person name="Prabhu P.B."/>
            <person name="Suresh K."/>
        </authorList>
    </citation>
    <scope>NUCLEOTIDE SEQUENCE [LARGE SCALE GENOMIC DNA]</scope>
    <source>
        <strain evidence="2 3">PI-S10-A1B</strain>
    </source>
</reference>
<dbReference type="PANTHER" id="PTHR30153:SF2">
    <property type="entry name" value="REPLICATIVE DNA HELICASE"/>
    <property type="match status" value="1"/>
</dbReference>
<evidence type="ECO:0000313" key="3">
    <source>
        <dbReference type="Proteomes" id="UP000260680"/>
    </source>
</evidence>
<evidence type="ECO:0000313" key="2">
    <source>
        <dbReference type="EMBL" id="RFZ78304.1"/>
    </source>
</evidence>
<dbReference type="GO" id="GO:0005829">
    <property type="term" value="C:cytosol"/>
    <property type="evidence" value="ECO:0007669"/>
    <property type="project" value="TreeGrafter"/>
</dbReference>
<dbReference type="OrthoDB" id="2397132at2"/>
<evidence type="ECO:0000259" key="1">
    <source>
        <dbReference type="Pfam" id="PF03796"/>
    </source>
</evidence>
<dbReference type="GO" id="GO:0003678">
    <property type="term" value="F:DNA helicase activity"/>
    <property type="evidence" value="ECO:0007669"/>
    <property type="project" value="InterPro"/>
</dbReference>